<dbReference type="GO" id="GO:0005524">
    <property type="term" value="F:ATP binding"/>
    <property type="evidence" value="ECO:0007669"/>
    <property type="project" value="UniProtKB-KW"/>
</dbReference>
<dbReference type="CDD" id="cd03230">
    <property type="entry name" value="ABC_DR_subfamily_A"/>
    <property type="match status" value="1"/>
</dbReference>
<dbReference type="SUPFAM" id="SSF52540">
    <property type="entry name" value="P-loop containing nucleoside triphosphate hydrolases"/>
    <property type="match status" value="1"/>
</dbReference>
<dbReference type="OrthoDB" id="9804819at2"/>
<feature type="domain" description="ABC transporter" evidence="4">
    <location>
        <begin position="10"/>
        <end position="234"/>
    </location>
</feature>
<evidence type="ECO:0000256" key="3">
    <source>
        <dbReference type="ARBA" id="ARBA00022840"/>
    </source>
</evidence>
<gene>
    <name evidence="5" type="ORF">EI981_00870</name>
</gene>
<dbReference type="InterPro" id="IPR027417">
    <property type="entry name" value="P-loop_NTPase"/>
</dbReference>
<dbReference type="KEGG" id="plut:EI981_00870"/>
<evidence type="ECO:0000313" key="5">
    <source>
        <dbReference type="EMBL" id="AZS13179.1"/>
    </source>
</evidence>
<protein>
    <submittedName>
        <fullName evidence="5">ABC transporter ATP-binding protein</fullName>
    </submittedName>
</protein>
<accession>A0A3S9US80</accession>
<dbReference type="InterPro" id="IPR050763">
    <property type="entry name" value="ABC_transporter_ATP-binding"/>
</dbReference>
<evidence type="ECO:0000256" key="1">
    <source>
        <dbReference type="ARBA" id="ARBA00022448"/>
    </source>
</evidence>
<dbReference type="SMART" id="SM00382">
    <property type="entry name" value="AAA"/>
    <property type="match status" value="1"/>
</dbReference>
<dbReference type="Gene3D" id="3.40.50.300">
    <property type="entry name" value="P-loop containing nucleotide triphosphate hydrolases"/>
    <property type="match status" value="1"/>
</dbReference>
<dbReference type="AlphaFoldDB" id="A0A3S9US80"/>
<evidence type="ECO:0000313" key="6">
    <source>
        <dbReference type="Proteomes" id="UP000270678"/>
    </source>
</evidence>
<sequence>MEANILNPIIELRNTSKTFNHRIAVNDVSFQIEPGSVTAILGPNGAGKTTTLSMMLGLLEPSQGTVKLFGRSPKERSVRERIGVMLQHVSIMDRLKVREILELTRNYYPNPMDMEFLIHLTGLTPSDLNRYTEKLSGGQKRSLGFAMALAGDPEVLFFDEPTVGLDTMARRRFWETVHKLAKQGKTILFTTHYLQEADDTANRIILFNQGSIVADGSPGEIKSRIIHSSLSFLSDEDGPELRAKLSLLPPVTNCYNRDGRIYVSTDNTDAALAAIFAAGLPVRDIKIHSGSLDEVFEQLTMTQEETAI</sequence>
<dbReference type="PROSITE" id="PS50893">
    <property type="entry name" value="ABC_TRANSPORTER_2"/>
    <property type="match status" value="1"/>
</dbReference>
<dbReference type="InterPro" id="IPR003593">
    <property type="entry name" value="AAA+_ATPase"/>
</dbReference>
<keyword evidence="3 5" id="KW-0067">ATP-binding</keyword>
<proteinExistence type="predicted"/>
<dbReference type="PANTHER" id="PTHR42711:SF17">
    <property type="entry name" value="ABC TRANSPORTER ATP-BINDING PROTEIN"/>
    <property type="match status" value="1"/>
</dbReference>
<keyword evidence="2" id="KW-0547">Nucleotide-binding</keyword>
<evidence type="ECO:0000256" key="2">
    <source>
        <dbReference type="ARBA" id="ARBA00022741"/>
    </source>
</evidence>
<dbReference type="InterPro" id="IPR003439">
    <property type="entry name" value="ABC_transporter-like_ATP-bd"/>
</dbReference>
<dbReference type="Proteomes" id="UP000270678">
    <property type="component" value="Chromosome"/>
</dbReference>
<reference evidence="6" key="1">
    <citation type="submission" date="2018-12" db="EMBL/GenBank/DDBJ databases">
        <title>Complete genome sequence of Paenibacillus sp. MBLB1234.</title>
        <authorList>
            <person name="Nam Y.-D."/>
            <person name="Kang J."/>
            <person name="Chung W.-H."/>
            <person name="Park Y.S."/>
        </authorList>
    </citation>
    <scope>NUCLEOTIDE SEQUENCE [LARGE SCALE GENOMIC DNA]</scope>
    <source>
        <strain evidence="6">MBLB1234</strain>
    </source>
</reference>
<organism evidence="5 6">
    <name type="scientific">Paenibacillus lutimineralis</name>
    <dbReference type="NCBI Taxonomy" id="2707005"/>
    <lineage>
        <taxon>Bacteria</taxon>
        <taxon>Bacillati</taxon>
        <taxon>Bacillota</taxon>
        <taxon>Bacilli</taxon>
        <taxon>Bacillales</taxon>
        <taxon>Paenibacillaceae</taxon>
        <taxon>Paenibacillus</taxon>
    </lineage>
</organism>
<name>A0A3S9US80_9BACL</name>
<keyword evidence="1" id="KW-0813">Transport</keyword>
<dbReference type="PANTHER" id="PTHR42711">
    <property type="entry name" value="ABC TRANSPORTER ATP-BINDING PROTEIN"/>
    <property type="match status" value="1"/>
</dbReference>
<keyword evidence="6" id="KW-1185">Reference proteome</keyword>
<dbReference type="FunFam" id="3.40.50.300:FF:001548">
    <property type="entry name" value="ABC efflux transporter ATP-binding protein"/>
    <property type="match status" value="1"/>
</dbReference>
<evidence type="ECO:0000259" key="4">
    <source>
        <dbReference type="PROSITE" id="PS50893"/>
    </source>
</evidence>
<dbReference type="EMBL" id="CP034346">
    <property type="protein sequence ID" value="AZS13179.1"/>
    <property type="molecule type" value="Genomic_DNA"/>
</dbReference>
<dbReference type="GO" id="GO:0016887">
    <property type="term" value="F:ATP hydrolysis activity"/>
    <property type="evidence" value="ECO:0007669"/>
    <property type="project" value="InterPro"/>
</dbReference>
<dbReference type="Pfam" id="PF00005">
    <property type="entry name" value="ABC_tran"/>
    <property type="match status" value="1"/>
</dbReference>